<keyword evidence="8" id="KW-0328">Glycosyltransferase</keyword>
<dbReference type="RefSeq" id="XP_013020564.1">
    <property type="nucleotide sequence ID" value="XM_013165110.1"/>
</dbReference>
<evidence type="ECO:0000256" key="5">
    <source>
        <dbReference type="ARBA" id="ARBA00022989"/>
    </source>
</evidence>
<gene>
    <name evidence="8" type="ORF">SOCG_04268</name>
</gene>
<accession>S9PT69</accession>
<organism evidence="8 9">
    <name type="scientific">Schizosaccharomyces octosporus (strain yFS286)</name>
    <name type="common">Fission yeast</name>
    <name type="synonym">Octosporomyces octosporus</name>
    <dbReference type="NCBI Taxonomy" id="483514"/>
    <lineage>
        <taxon>Eukaryota</taxon>
        <taxon>Fungi</taxon>
        <taxon>Dikarya</taxon>
        <taxon>Ascomycota</taxon>
        <taxon>Taphrinomycotina</taxon>
        <taxon>Schizosaccharomycetes</taxon>
        <taxon>Schizosaccharomycetales</taxon>
        <taxon>Schizosaccharomycetaceae</taxon>
        <taxon>Schizosaccharomyces</taxon>
    </lineage>
</organism>
<keyword evidence="9" id="KW-1185">Reference proteome</keyword>
<dbReference type="Proteomes" id="UP000016088">
    <property type="component" value="Unassembled WGS sequence"/>
</dbReference>
<dbReference type="GeneID" id="25033232"/>
<evidence type="ECO:0000313" key="8">
    <source>
        <dbReference type="EMBL" id="EPX70688.1"/>
    </source>
</evidence>
<dbReference type="OrthoDB" id="3647at2759"/>
<reference evidence="8 9" key="1">
    <citation type="journal article" date="2011" name="Science">
        <title>Comparative functional genomics of the fission yeasts.</title>
        <authorList>
            <person name="Rhind N."/>
            <person name="Chen Z."/>
            <person name="Yassour M."/>
            <person name="Thompson D.A."/>
            <person name="Haas B.J."/>
            <person name="Habib N."/>
            <person name="Wapinski I."/>
            <person name="Roy S."/>
            <person name="Lin M.F."/>
            <person name="Heiman D.I."/>
            <person name="Young S.K."/>
            <person name="Furuya K."/>
            <person name="Guo Y."/>
            <person name="Pidoux A."/>
            <person name="Chen H.M."/>
            <person name="Robbertse B."/>
            <person name="Goldberg J.M."/>
            <person name="Aoki K."/>
            <person name="Bayne E.H."/>
            <person name="Berlin A.M."/>
            <person name="Desjardins C.A."/>
            <person name="Dobbs E."/>
            <person name="Dukaj L."/>
            <person name="Fan L."/>
            <person name="FitzGerald M.G."/>
            <person name="French C."/>
            <person name="Gujja S."/>
            <person name="Hansen K."/>
            <person name="Keifenheim D."/>
            <person name="Levin J.Z."/>
            <person name="Mosher R.A."/>
            <person name="Mueller C.A."/>
            <person name="Pfiffner J."/>
            <person name="Priest M."/>
            <person name="Russ C."/>
            <person name="Smialowska A."/>
            <person name="Swoboda P."/>
            <person name="Sykes S.M."/>
            <person name="Vaughn M."/>
            <person name="Vengrova S."/>
            <person name="Yoder R."/>
            <person name="Zeng Q."/>
            <person name="Allshire R."/>
            <person name="Baulcombe D."/>
            <person name="Birren B.W."/>
            <person name="Brown W."/>
            <person name="Ekwall K."/>
            <person name="Kellis M."/>
            <person name="Leatherwood J."/>
            <person name="Levin H."/>
            <person name="Margalit H."/>
            <person name="Martienssen R."/>
            <person name="Nieduszynski C.A."/>
            <person name="Spatafora J.W."/>
            <person name="Friedman N."/>
            <person name="Dalgaard J.Z."/>
            <person name="Baumann P."/>
            <person name="Niki H."/>
            <person name="Regev A."/>
            <person name="Nusbaum C."/>
        </authorList>
    </citation>
    <scope>NUCLEOTIDE SEQUENCE [LARGE SCALE GENOMIC DNA]</scope>
    <source>
        <strain evidence="9">yFS286</strain>
    </source>
</reference>
<keyword evidence="4 7" id="KW-0812">Transmembrane</keyword>
<dbReference type="AlphaFoldDB" id="S9PT69"/>
<evidence type="ECO:0000256" key="3">
    <source>
        <dbReference type="ARBA" id="ARBA00022679"/>
    </source>
</evidence>
<sequence length="359" mass="42081">MNKPAVIFFSILSLIIVFTLHLFWGPIKLFFIDYRTDILQASDLPDDFSYSPNHNTTESIPRVIHQTWKTEDIPGKWKDAQQSCIKLHPNYEYKLWTDEAMREFVKENYPWFLPQYDAYPFNIERADVVRYFILYHYGGIYLDLDVGCNRSMNPLLEYPAFVRKTSPSGISNNVIGIRKKHPFLLQVIRSLPSYAFNYHFPYLTVMYSTGPLFFSIIWRAWRSLPMAEAWHHISVLNSDLYTGSNHSFFNIYEGSSWHDNDAGLVFYLLRHWLLLTILGFMLFFFIVFLFFGSSLKPAARVSRSSRRAFGSPFSSKSSSPWRKFKQYVSTDESSDQQNSDAIPFMAEIDLESQTRPKSR</sequence>
<evidence type="ECO:0000256" key="1">
    <source>
        <dbReference type="ARBA" id="ARBA00004370"/>
    </source>
</evidence>
<feature type="transmembrane region" description="Helical" evidence="7">
    <location>
        <begin position="200"/>
        <end position="221"/>
    </location>
</feature>
<dbReference type="OMA" id="NRHSWSF"/>
<dbReference type="GO" id="GO:0032588">
    <property type="term" value="C:trans-Golgi network membrane"/>
    <property type="evidence" value="ECO:0007669"/>
    <property type="project" value="EnsemblFungi"/>
</dbReference>
<dbReference type="GO" id="GO:0033106">
    <property type="term" value="C:cis-Golgi network membrane"/>
    <property type="evidence" value="ECO:0007669"/>
    <property type="project" value="EnsemblFungi"/>
</dbReference>
<comment type="subcellular location">
    <subcellularLocation>
        <location evidence="1">Membrane</location>
    </subcellularLocation>
</comment>
<dbReference type="Pfam" id="PF04488">
    <property type="entry name" value="Gly_transf_sug"/>
    <property type="match status" value="1"/>
</dbReference>
<dbReference type="SUPFAM" id="SSF53448">
    <property type="entry name" value="Nucleotide-diphospho-sugar transferases"/>
    <property type="match status" value="1"/>
</dbReference>
<dbReference type="InterPro" id="IPR029044">
    <property type="entry name" value="Nucleotide-diphossugar_trans"/>
</dbReference>
<keyword evidence="5 7" id="KW-1133">Transmembrane helix</keyword>
<dbReference type="GO" id="GO:0051999">
    <property type="term" value="P:mannosyl-inositol phosphorylceramide biosynthetic process"/>
    <property type="evidence" value="ECO:0007669"/>
    <property type="project" value="EnsemblFungi"/>
</dbReference>
<evidence type="ECO:0000256" key="4">
    <source>
        <dbReference type="ARBA" id="ARBA00022692"/>
    </source>
</evidence>
<dbReference type="InterPro" id="IPR051706">
    <property type="entry name" value="Glycosyltransferase_domain"/>
</dbReference>
<protein>
    <submittedName>
        <fullName evidence="8">Mannosyltransferase</fullName>
    </submittedName>
</protein>
<keyword evidence="6 7" id="KW-0472">Membrane</keyword>
<feature type="transmembrane region" description="Helical" evidence="7">
    <location>
        <begin position="6"/>
        <end position="25"/>
    </location>
</feature>
<dbReference type="InterPro" id="IPR007577">
    <property type="entry name" value="GlycoTrfase_DXD_sugar-bd_CS"/>
</dbReference>
<feature type="transmembrane region" description="Helical" evidence="7">
    <location>
        <begin position="272"/>
        <end position="295"/>
    </location>
</feature>
<evidence type="ECO:0000256" key="7">
    <source>
        <dbReference type="SAM" id="Phobius"/>
    </source>
</evidence>
<comment type="similarity">
    <text evidence="2">Belongs to the glycosyltransferase 32 family.</text>
</comment>
<name>S9PT69_SCHOY</name>
<dbReference type="GO" id="GO:0000030">
    <property type="term" value="F:mannosyltransferase activity"/>
    <property type="evidence" value="ECO:0007669"/>
    <property type="project" value="TreeGrafter"/>
</dbReference>
<dbReference type="HOGENOM" id="CLU_036369_3_0_1"/>
<dbReference type="Gene3D" id="3.90.550.20">
    <property type="match status" value="1"/>
</dbReference>
<dbReference type="PANTHER" id="PTHR32385">
    <property type="entry name" value="MANNOSYL PHOSPHORYLINOSITOL CERAMIDE SYNTHASE"/>
    <property type="match status" value="1"/>
</dbReference>
<evidence type="ECO:0000256" key="2">
    <source>
        <dbReference type="ARBA" id="ARBA00009003"/>
    </source>
</evidence>
<proteinExistence type="inferred from homology"/>
<evidence type="ECO:0000313" key="9">
    <source>
        <dbReference type="Proteomes" id="UP000016088"/>
    </source>
</evidence>
<dbReference type="PANTHER" id="PTHR32385:SF20">
    <property type="entry name" value="MANNOSYL PHOSPHORYLINOSITOL CERAMIDE SYNTHASE CSH1-RELATED"/>
    <property type="match status" value="1"/>
</dbReference>
<keyword evidence="3" id="KW-0808">Transferase</keyword>
<evidence type="ECO:0000256" key="6">
    <source>
        <dbReference type="ARBA" id="ARBA00023136"/>
    </source>
</evidence>
<dbReference type="VEuPathDB" id="FungiDB:SOCG_04268"/>
<dbReference type="eggNOG" id="ENOG502QS3D">
    <property type="taxonomic scope" value="Eukaryota"/>
</dbReference>
<dbReference type="EMBL" id="KE503208">
    <property type="protein sequence ID" value="EPX70688.1"/>
    <property type="molecule type" value="Genomic_DNA"/>
</dbReference>